<dbReference type="PANTHER" id="PTHR14187">
    <property type="entry name" value="ALPHA KINASE/ELONGATION FACTOR 2 KINASE"/>
    <property type="match status" value="1"/>
</dbReference>
<dbReference type="CDD" id="cd10170">
    <property type="entry name" value="ASKHA_NBD_HSP70"/>
    <property type="match status" value="1"/>
</dbReference>
<gene>
    <name evidence="1" type="ORF">BM221_010541</name>
</gene>
<evidence type="ECO:0000313" key="1">
    <source>
        <dbReference type="EMBL" id="PMB63560.1"/>
    </source>
</evidence>
<dbReference type="OMA" id="MERRCDI"/>
<proteinExistence type="predicted"/>
<dbReference type="PANTHER" id="PTHR14187:SF5">
    <property type="entry name" value="HEAT SHOCK 70 KDA PROTEIN 12A"/>
    <property type="match status" value="1"/>
</dbReference>
<sequence>MGDSSVATVNRALAQLNVNRDAKRLVVAIDFGTTYSGIAYCFPDLPPDGKLTAIRKWPGTHVQAAKVPTIVKYDKNDWGKYEWGTLLKSAEDHIVGIKLLLDPSQKLPWHVPPTDLDATMKLLPPFKTPKNVATDFMRSLKAHGMSQIATNLAQDALDLFQVEYVMSAKAAGISPVTLIKEPEAAALYSIRQLDAFLTPGDVIVICDAGGGTVDLISYEIEKVSPSLELREIVPGTGSSRDFGTRESTDASS</sequence>
<dbReference type="AlphaFoldDB" id="A0A2N6N8F6"/>
<organism evidence="1 2">
    <name type="scientific">Beauveria bassiana</name>
    <name type="common">White muscardine disease fungus</name>
    <name type="synonym">Tritirachium shiotae</name>
    <dbReference type="NCBI Taxonomy" id="176275"/>
    <lineage>
        <taxon>Eukaryota</taxon>
        <taxon>Fungi</taxon>
        <taxon>Dikarya</taxon>
        <taxon>Ascomycota</taxon>
        <taxon>Pezizomycotina</taxon>
        <taxon>Sordariomycetes</taxon>
        <taxon>Hypocreomycetidae</taxon>
        <taxon>Hypocreales</taxon>
        <taxon>Cordycipitaceae</taxon>
        <taxon>Beauveria</taxon>
    </lineage>
</organism>
<name>A0A2N6N8F6_BEABA</name>
<comment type="caution">
    <text evidence="1">The sequence shown here is derived from an EMBL/GenBank/DDBJ whole genome shotgun (WGS) entry which is preliminary data.</text>
</comment>
<protein>
    <submittedName>
        <fullName evidence="1">Uncharacterized protein</fullName>
    </submittedName>
</protein>
<evidence type="ECO:0000313" key="2">
    <source>
        <dbReference type="Proteomes" id="UP000235728"/>
    </source>
</evidence>
<dbReference type="EMBL" id="MRVG01000019">
    <property type="protein sequence ID" value="PMB63560.1"/>
    <property type="molecule type" value="Genomic_DNA"/>
</dbReference>
<dbReference type="Gene3D" id="3.30.420.40">
    <property type="match status" value="1"/>
</dbReference>
<reference evidence="1 2" key="1">
    <citation type="journal article" date="2016" name="Appl. Microbiol. Biotechnol.">
        <title>Characterization of T-DNA insertion mutants with decreased virulence in the entomopathogenic fungus Beauveria bassiana JEF-007.</title>
        <authorList>
            <person name="Kim S."/>
            <person name="Lee S.J."/>
            <person name="Nai Y.S."/>
            <person name="Yu J.S."/>
            <person name="Lee M.R."/>
            <person name="Yang Y.T."/>
            <person name="Kim J.S."/>
        </authorList>
    </citation>
    <scope>NUCLEOTIDE SEQUENCE [LARGE SCALE GENOMIC DNA]</scope>
    <source>
        <strain evidence="1 2">JEF-007</strain>
    </source>
</reference>
<dbReference type="SUPFAM" id="SSF53067">
    <property type="entry name" value="Actin-like ATPase domain"/>
    <property type="match status" value="1"/>
</dbReference>
<dbReference type="Proteomes" id="UP000235728">
    <property type="component" value="Unassembled WGS sequence"/>
</dbReference>
<dbReference type="InterPro" id="IPR043129">
    <property type="entry name" value="ATPase_NBD"/>
</dbReference>
<accession>A0A2N6N8F6</accession>